<feature type="chain" id="PRO_5030809681" description="Apple domain-containing protein" evidence="2">
    <location>
        <begin position="18"/>
        <end position="518"/>
    </location>
</feature>
<proteinExistence type="predicted"/>
<dbReference type="SUPFAM" id="SSF49344">
    <property type="entry name" value="CBD9-like"/>
    <property type="match status" value="1"/>
</dbReference>
<keyword evidence="2" id="KW-0732">Signal</keyword>
<reference evidence="3" key="1">
    <citation type="submission" date="2021-01" db="EMBL/GenBank/DDBJ databases">
        <authorList>
            <person name="Corre E."/>
            <person name="Pelletier E."/>
            <person name="Niang G."/>
            <person name="Scheremetjew M."/>
            <person name="Finn R."/>
            <person name="Kale V."/>
            <person name="Holt S."/>
            <person name="Cochrane G."/>
            <person name="Meng A."/>
            <person name="Brown T."/>
            <person name="Cohen L."/>
        </authorList>
    </citation>
    <scope>NUCLEOTIDE SEQUENCE</scope>
    <source>
        <strain evidence="3">PLY182g</strain>
    </source>
</reference>
<name>A0A7S0LIM8_9EUKA</name>
<gene>
    <name evidence="3" type="ORF">CPEL01642_LOCUS16104</name>
</gene>
<organism evidence="3">
    <name type="scientific">Coccolithus braarudii</name>
    <dbReference type="NCBI Taxonomy" id="221442"/>
    <lineage>
        <taxon>Eukaryota</taxon>
        <taxon>Haptista</taxon>
        <taxon>Haptophyta</taxon>
        <taxon>Prymnesiophyceae</taxon>
        <taxon>Coccolithales</taxon>
        <taxon>Coccolithaceae</taxon>
        <taxon>Coccolithus</taxon>
    </lineage>
</organism>
<keyword evidence="1" id="KW-0812">Transmembrane</keyword>
<keyword evidence="1" id="KW-0472">Membrane</keyword>
<evidence type="ECO:0000256" key="2">
    <source>
        <dbReference type="SAM" id="SignalP"/>
    </source>
</evidence>
<evidence type="ECO:0008006" key="4">
    <source>
        <dbReference type="Google" id="ProtNLM"/>
    </source>
</evidence>
<dbReference type="EMBL" id="HBEY01033777">
    <property type="protein sequence ID" value="CAD8612724.1"/>
    <property type="molecule type" value="Transcribed_RNA"/>
</dbReference>
<accession>A0A7S0LIM8</accession>
<dbReference type="Gene3D" id="2.60.40.1190">
    <property type="match status" value="1"/>
</dbReference>
<dbReference type="AlphaFoldDB" id="A0A7S0LIM8"/>
<evidence type="ECO:0000256" key="1">
    <source>
        <dbReference type="SAM" id="Phobius"/>
    </source>
</evidence>
<keyword evidence="1" id="KW-1133">Transmembrane helix</keyword>
<sequence length="518" mass="56225">MMKRACALLACMHLCDGAFSPELIKTDSECGSENLDLGPQSTLAACAAACDRHQYPRQCQFFNYGKLQEAGRCFMEQTTSSRCEEGWLSSETRDFYKLNRLSDQPVMGCMDERASNYNAAATQDDGTWCSQLADPCVSRAADGACANCVTSGQCTNEHDMNDGFRNSANDTVYASKVADGSIKVDGDLRDWATAHSADRHYESVAFASLTGDVVTFESHDGGKWYGPSDFSVSFMLAWDSRHFYLAAEVQDDMLTAGRNCWDTGLQAGFEVSSEYKEASLEMGLLQAERSKDGNISKLQLINLGLRPEQVAPSGTAACSSSLVDPLSCCIHYERSVQDGGFVEKTQIAVLRNPVTRVTTYEVAFALEDLLGSRVEDVYDSHWREGLRFGFSFLVNDGDDKAKQQGWAGYYPHALTMGWNHGNKEPWKVGVVQLARYAEAPASGGGGCGGLFFLGLLLGVGAVIAFLFRRQIIEFVQKRLGRTTSTSAPATPLAAADYMSSGSAPALTVHPPAPASSMV</sequence>
<feature type="signal peptide" evidence="2">
    <location>
        <begin position="1"/>
        <end position="17"/>
    </location>
</feature>
<evidence type="ECO:0000313" key="3">
    <source>
        <dbReference type="EMBL" id="CAD8612724.1"/>
    </source>
</evidence>
<feature type="transmembrane region" description="Helical" evidence="1">
    <location>
        <begin position="449"/>
        <end position="467"/>
    </location>
</feature>
<protein>
    <recommendedName>
        <fullName evidence="4">Apple domain-containing protein</fullName>
    </recommendedName>
</protein>